<organism evidence="1 2">
    <name type="scientific">Pristionchus fissidentatus</name>
    <dbReference type="NCBI Taxonomy" id="1538716"/>
    <lineage>
        <taxon>Eukaryota</taxon>
        <taxon>Metazoa</taxon>
        <taxon>Ecdysozoa</taxon>
        <taxon>Nematoda</taxon>
        <taxon>Chromadorea</taxon>
        <taxon>Rhabditida</taxon>
        <taxon>Rhabditina</taxon>
        <taxon>Diplogasteromorpha</taxon>
        <taxon>Diplogasteroidea</taxon>
        <taxon>Neodiplogasteridae</taxon>
        <taxon>Pristionchus</taxon>
    </lineage>
</organism>
<dbReference type="PANTHER" id="PTHR41349:SF1">
    <property type="entry name" value="PROTEIN CBG08683"/>
    <property type="match status" value="1"/>
</dbReference>
<evidence type="ECO:0000313" key="2">
    <source>
        <dbReference type="Proteomes" id="UP001432322"/>
    </source>
</evidence>
<name>A0AAV5WPQ0_9BILA</name>
<dbReference type="Proteomes" id="UP001432322">
    <property type="component" value="Unassembled WGS sequence"/>
</dbReference>
<dbReference type="AlphaFoldDB" id="A0AAV5WPQ0"/>
<feature type="non-terminal residue" evidence="1">
    <location>
        <position position="1"/>
    </location>
</feature>
<dbReference type="PANTHER" id="PTHR41349">
    <property type="match status" value="1"/>
</dbReference>
<sequence>FGKGIHAMIQLRGNHQQVSVWSMHLDDKVYGPYLPQDNPKITAQSIVNIETYHNDRVRNIRELITNSDFKKQV</sequence>
<keyword evidence="2" id="KW-1185">Reference proteome</keyword>
<feature type="non-terminal residue" evidence="1">
    <location>
        <position position="73"/>
    </location>
</feature>
<evidence type="ECO:0000313" key="1">
    <source>
        <dbReference type="EMBL" id="GMT33997.1"/>
    </source>
</evidence>
<reference evidence="1" key="1">
    <citation type="submission" date="2023-10" db="EMBL/GenBank/DDBJ databases">
        <title>Genome assembly of Pristionchus species.</title>
        <authorList>
            <person name="Yoshida K."/>
            <person name="Sommer R.J."/>
        </authorList>
    </citation>
    <scope>NUCLEOTIDE SEQUENCE</scope>
    <source>
        <strain evidence="1">RS5133</strain>
    </source>
</reference>
<gene>
    <name evidence="1" type="ORF">PFISCL1PPCAC_25294</name>
</gene>
<dbReference type="EMBL" id="BTSY01000006">
    <property type="protein sequence ID" value="GMT33997.1"/>
    <property type="molecule type" value="Genomic_DNA"/>
</dbReference>
<proteinExistence type="predicted"/>
<comment type="caution">
    <text evidence="1">The sequence shown here is derived from an EMBL/GenBank/DDBJ whole genome shotgun (WGS) entry which is preliminary data.</text>
</comment>
<protein>
    <submittedName>
        <fullName evidence="1">Uncharacterized protein</fullName>
    </submittedName>
</protein>
<accession>A0AAV5WPQ0</accession>